<feature type="region of interest" description="Disordered" evidence="1">
    <location>
        <begin position="262"/>
        <end position="296"/>
    </location>
</feature>
<protein>
    <submittedName>
        <fullName evidence="2">Uncharacterized protein</fullName>
    </submittedName>
</protein>
<feature type="compositionally biased region" description="Basic and acidic residues" evidence="1">
    <location>
        <begin position="30"/>
        <end position="68"/>
    </location>
</feature>
<sequence>MRRFVPGNSRRVDAPGDQSHPPQSPGGSNVDRDTQKERDVLVGKSDSESDSVDTRNKSKDLEAEEAPHPKRGLRRTGGAFTSDELARMSREDLVQGLKNAQRGEISNTSQGGSNELTTTDQASTTTDTLVAHNLSKQDRKKAINKHSRESFQAITGMKDGRIRPTVRDANGVIQYWTKNEHGINQLTPAWGEGFAANMRVWKKDFIHQVRVESEMEALSRGYLKTVSDDEFVKALEKGVCKTYSGYAKKDARGILEESQAAKRYNRKNERKSTKAVQRMKASEDTCVDSKLAEANP</sequence>
<comment type="caution">
    <text evidence="2">The sequence shown here is derived from an EMBL/GenBank/DDBJ whole genome shotgun (WGS) entry which is preliminary data.</text>
</comment>
<evidence type="ECO:0000313" key="2">
    <source>
        <dbReference type="EMBL" id="CAE6358925.1"/>
    </source>
</evidence>
<evidence type="ECO:0000313" key="3">
    <source>
        <dbReference type="Proteomes" id="UP000663846"/>
    </source>
</evidence>
<feature type="region of interest" description="Disordered" evidence="1">
    <location>
        <begin position="1"/>
        <end position="85"/>
    </location>
</feature>
<dbReference type="Proteomes" id="UP000663846">
    <property type="component" value="Unassembled WGS sequence"/>
</dbReference>
<feature type="region of interest" description="Disordered" evidence="1">
    <location>
        <begin position="100"/>
        <end position="124"/>
    </location>
</feature>
<organism evidence="2 3">
    <name type="scientific">Rhizoctonia solani</name>
    <dbReference type="NCBI Taxonomy" id="456999"/>
    <lineage>
        <taxon>Eukaryota</taxon>
        <taxon>Fungi</taxon>
        <taxon>Dikarya</taxon>
        <taxon>Basidiomycota</taxon>
        <taxon>Agaricomycotina</taxon>
        <taxon>Agaricomycetes</taxon>
        <taxon>Cantharellales</taxon>
        <taxon>Ceratobasidiaceae</taxon>
        <taxon>Rhizoctonia</taxon>
    </lineage>
</organism>
<dbReference type="EMBL" id="CAJMWS010000085">
    <property type="protein sequence ID" value="CAE6358925.1"/>
    <property type="molecule type" value="Genomic_DNA"/>
</dbReference>
<name>A0A8H2WAZ5_9AGAM</name>
<feature type="compositionally biased region" description="Polar residues" evidence="1">
    <location>
        <begin position="104"/>
        <end position="116"/>
    </location>
</feature>
<gene>
    <name evidence="2" type="ORF">RDB_LOCUS17019</name>
</gene>
<reference evidence="2" key="1">
    <citation type="submission" date="2021-01" db="EMBL/GenBank/DDBJ databases">
        <authorList>
            <person name="Kaushik A."/>
        </authorList>
    </citation>
    <scope>NUCLEOTIDE SEQUENCE</scope>
    <source>
        <strain evidence="2">AG1-1C</strain>
    </source>
</reference>
<dbReference type="OrthoDB" id="3365514at2759"/>
<accession>A0A8H2WAZ5</accession>
<dbReference type="AlphaFoldDB" id="A0A8H2WAZ5"/>
<proteinExistence type="predicted"/>
<evidence type="ECO:0000256" key="1">
    <source>
        <dbReference type="SAM" id="MobiDB-lite"/>
    </source>
</evidence>